<evidence type="ECO:0000313" key="3">
    <source>
        <dbReference type="Proteomes" id="UP000008177"/>
    </source>
</evidence>
<proteinExistence type="predicted"/>
<evidence type="ECO:0000313" key="2">
    <source>
        <dbReference type="EMBL" id="CCD49473.1"/>
    </source>
</evidence>
<dbReference type="EMBL" id="FQ790314">
    <property type="protein sequence ID" value="CCD49473.1"/>
    <property type="molecule type" value="Genomic_DNA"/>
</dbReference>
<reference evidence="3" key="1">
    <citation type="journal article" date="2011" name="PLoS Genet.">
        <title>Genomic analysis of the necrotrophic fungal pathogens Sclerotinia sclerotiorum and Botrytis cinerea.</title>
        <authorList>
            <person name="Amselem J."/>
            <person name="Cuomo C.A."/>
            <person name="van Kan J.A."/>
            <person name="Viaud M."/>
            <person name="Benito E.P."/>
            <person name="Couloux A."/>
            <person name="Coutinho P.M."/>
            <person name="de Vries R.P."/>
            <person name="Dyer P.S."/>
            <person name="Fillinger S."/>
            <person name="Fournier E."/>
            <person name="Gout L."/>
            <person name="Hahn M."/>
            <person name="Kohn L."/>
            <person name="Lapalu N."/>
            <person name="Plummer K.M."/>
            <person name="Pradier J.M."/>
            <person name="Quevillon E."/>
            <person name="Sharon A."/>
            <person name="Simon A."/>
            <person name="ten Have A."/>
            <person name="Tudzynski B."/>
            <person name="Tudzynski P."/>
            <person name="Wincker P."/>
            <person name="Andrew M."/>
            <person name="Anthouard V."/>
            <person name="Beever R.E."/>
            <person name="Beffa R."/>
            <person name="Benoit I."/>
            <person name="Bouzid O."/>
            <person name="Brault B."/>
            <person name="Chen Z."/>
            <person name="Choquer M."/>
            <person name="Collemare J."/>
            <person name="Cotton P."/>
            <person name="Danchin E.G."/>
            <person name="Da Silva C."/>
            <person name="Gautier A."/>
            <person name="Giraud C."/>
            <person name="Giraud T."/>
            <person name="Gonzalez C."/>
            <person name="Grossetete S."/>
            <person name="Guldener U."/>
            <person name="Henrissat B."/>
            <person name="Howlett B.J."/>
            <person name="Kodira C."/>
            <person name="Kretschmer M."/>
            <person name="Lappartient A."/>
            <person name="Leroch M."/>
            <person name="Levis C."/>
            <person name="Mauceli E."/>
            <person name="Neuveglise C."/>
            <person name="Oeser B."/>
            <person name="Pearson M."/>
            <person name="Poulain J."/>
            <person name="Poussereau N."/>
            <person name="Quesneville H."/>
            <person name="Rascle C."/>
            <person name="Schumacher J."/>
            <person name="Segurens B."/>
            <person name="Sexton A."/>
            <person name="Silva E."/>
            <person name="Sirven C."/>
            <person name="Soanes D.M."/>
            <person name="Talbot N.J."/>
            <person name="Templeton M."/>
            <person name="Yandava C."/>
            <person name="Yarden O."/>
            <person name="Zeng Q."/>
            <person name="Rollins J.A."/>
            <person name="Lebrun M.H."/>
            <person name="Dickman M."/>
        </authorList>
    </citation>
    <scope>NUCLEOTIDE SEQUENCE [LARGE SCALE GENOMIC DNA]</scope>
    <source>
        <strain evidence="3">T4</strain>
    </source>
</reference>
<dbReference type="AlphaFoldDB" id="G2YC32"/>
<gene>
    <name evidence="2" type="ORF">BofuT4_P099830.1</name>
</gene>
<accession>G2YC32</accession>
<dbReference type="InParanoid" id="G2YC32"/>
<sequence length="105" mass="11453">MIVSRPEFQAEHRPQRGKCKQAPRSRLPNVTLQMHDPGGAMLSVAGRRGTCVTFMGSGITQLISNEASKNQPGTCAGHHNWFMGFITSPILGMSFPARPYPVTSK</sequence>
<protein>
    <submittedName>
        <fullName evidence="2">Uncharacterized protein</fullName>
    </submittedName>
</protein>
<dbReference type="Proteomes" id="UP000008177">
    <property type="component" value="Unplaced contigs"/>
</dbReference>
<feature type="region of interest" description="Disordered" evidence="1">
    <location>
        <begin position="1"/>
        <end position="23"/>
    </location>
</feature>
<organism evidence="2 3">
    <name type="scientific">Botryotinia fuckeliana (strain T4)</name>
    <name type="common">Noble rot fungus</name>
    <name type="synonym">Botrytis cinerea</name>
    <dbReference type="NCBI Taxonomy" id="999810"/>
    <lineage>
        <taxon>Eukaryota</taxon>
        <taxon>Fungi</taxon>
        <taxon>Dikarya</taxon>
        <taxon>Ascomycota</taxon>
        <taxon>Pezizomycotina</taxon>
        <taxon>Leotiomycetes</taxon>
        <taxon>Helotiales</taxon>
        <taxon>Sclerotiniaceae</taxon>
        <taxon>Botrytis</taxon>
    </lineage>
</organism>
<evidence type="ECO:0000256" key="1">
    <source>
        <dbReference type="SAM" id="MobiDB-lite"/>
    </source>
</evidence>
<name>G2YC32_BOTF4</name>
<dbReference type="HOGENOM" id="CLU_2236197_0_0_1"/>